<reference evidence="4 5" key="1">
    <citation type="submission" date="2019-08" db="EMBL/GenBank/DDBJ databases">
        <title>Draft genome sequences of two oriental melons (Cucumis melo L. var makuwa).</title>
        <authorList>
            <person name="Kwon S.-Y."/>
        </authorList>
    </citation>
    <scope>NUCLEOTIDE SEQUENCE [LARGE SCALE GENOMIC DNA]</scope>
    <source>
        <strain evidence="5">cv. Chang Bougi</strain>
        <strain evidence="4">cv. SW 3</strain>
        <tissue evidence="3">Leaf</tissue>
    </source>
</reference>
<dbReference type="AlphaFoldDB" id="A0A5D3CVX7"/>
<evidence type="ECO:0000313" key="5">
    <source>
        <dbReference type="Proteomes" id="UP000321947"/>
    </source>
</evidence>
<evidence type="ECO:0000313" key="3">
    <source>
        <dbReference type="EMBL" id="TYK16023.1"/>
    </source>
</evidence>
<feature type="region of interest" description="Disordered" evidence="1">
    <location>
        <begin position="1"/>
        <end position="21"/>
    </location>
</feature>
<accession>A0A5D3CVX7</accession>
<organism evidence="3 5">
    <name type="scientific">Cucumis melo var. makuwa</name>
    <name type="common">Oriental melon</name>
    <dbReference type="NCBI Taxonomy" id="1194695"/>
    <lineage>
        <taxon>Eukaryota</taxon>
        <taxon>Viridiplantae</taxon>
        <taxon>Streptophyta</taxon>
        <taxon>Embryophyta</taxon>
        <taxon>Tracheophyta</taxon>
        <taxon>Spermatophyta</taxon>
        <taxon>Magnoliopsida</taxon>
        <taxon>eudicotyledons</taxon>
        <taxon>Gunneridae</taxon>
        <taxon>Pentapetalae</taxon>
        <taxon>rosids</taxon>
        <taxon>fabids</taxon>
        <taxon>Cucurbitales</taxon>
        <taxon>Cucurbitaceae</taxon>
        <taxon>Benincaseae</taxon>
        <taxon>Cucumis</taxon>
    </lineage>
</organism>
<dbReference type="Proteomes" id="UP000321393">
    <property type="component" value="Unassembled WGS sequence"/>
</dbReference>
<name>A0A5D3CVX7_CUCMM</name>
<evidence type="ECO:0000256" key="1">
    <source>
        <dbReference type="SAM" id="MobiDB-lite"/>
    </source>
</evidence>
<proteinExistence type="predicted"/>
<evidence type="ECO:0000313" key="4">
    <source>
        <dbReference type="Proteomes" id="UP000321393"/>
    </source>
</evidence>
<evidence type="ECO:0000313" key="2">
    <source>
        <dbReference type="EMBL" id="KAA0041220.1"/>
    </source>
</evidence>
<gene>
    <name evidence="3" type="ORF">E5676_scaffold32G00170</name>
    <name evidence="2" type="ORF">E6C27_scaffold128G001800</name>
</gene>
<comment type="caution">
    <text evidence="3">The sequence shown here is derived from an EMBL/GenBank/DDBJ whole genome shotgun (WGS) entry which is preliminary data.</text>
</comment>
<dbReference type="OrthoDB" id="1920930at2759"/>
<dbReference type="EMBL" id="SSTD01008349">
    <property type="protein sequence ID" value="TYK16023.1"/>
    <property type="molecule type" value="Genomic_DNA"/>
</dbReference>
<protein>
    <submittedName>
        <fullName evidence="3">Coiled-coil domain-containing protein 103-like protein</fullName>
    </submittedName>
</protein>
<dbReference type="EMBL" id="SSTE01016683">
    <property type="protein sequence ID" value="KAA0041220.1"/>
    <property type="molecule type" value="Genomic_DNA"/>
</dbReference>
<sequence>MTNTNHVDYPDEEHGAGATKTQKNAYSKHYNNCIDVTCLILTYINSELQKQFEEIDAFTIIGQLKAMFQEQTKQERFNTIKAFVNCKLAKGSPVSSHVLKMTSYLEQL</sequence>
<dbReference type="Proteomes" id="UP000321947">
    <property type="component" value="Unassembled WGS sequence"/>
</dbReference>